<evidence type="ECO:0000313" key="1">
    <source>
        <dbReference type="Proteomes" id="UP000095284"/>
    </source>
</evidence>
<dbReference type="Proteomes" id="UP000095284">
    <property type="component" value="Unplaced"/>
</dbReference>
<dbReference type="AlphaFoldDB" id="A0A1I7SGT3"/>
<organism evidence="1 2">
    <name type="scientific">Bursaphelenchus xylophilus</name>
    <name type="common">Pinewood nematode worm</name>
    <name type="synonym">Aphelenchoides xylophilus</name>
    <dbReference type="NCBI Taxonomy" id="6326"/>
    <lineage>
        <taxon>Eukaryota</taxon>
        <taxon>Metazoa</taxon>
        <taxon>Ecdysozoa</taxon>
        <taxon>Nematoda</taxon>
        <taxon>Chromadorea</taxon>
        <taxon>Rhabditida</taxon>
        <taxon>Tylenchina</taxon>
        <taxon>Tylenchomorpha</taxon>
        <taxon>Aphelenchoidea</taxon>
        <taxon>Aphelenchoididae</taxon>
        <taxon>Bursaphelenchus</taxon>
    </lineage>
</organism>
<reference evidence="2" key="1">
    <citation type="submission" date="2016-11" db="UniProtKB">
        <authorList>
            <consortium name="WormBaseParasite"/>
        </authorList>
    </citation>
    <scope>IDENTIFICATION</scope>
</reference>
<sequence>KLIEDTNSQVNARPNFRDPVVAARMSLAKQMNLPISHFSSPECFDGVMKCLQKQKKKGISDPIQCCQQCS</sequence>
<dbReference type="WBParaSite" id="BXY_1224800.1">
    <property type="protein sequence ID" value="BXY_1224800.1"/>
    <property type="gene ID" value="BXY_1224800"/>
</dbReference>
<name>A0A1I7SGT3_BURXY</name>
<accession>A0A1I7SGT3</accession>
<evidence type="ECO:0000313" key="2">
    <source>
        <dbReference type="WBParaSite" id="BXY_1224800.1"/>
    </source>
</evidence>
<proteinExistence type="predicted"/>
<protein>
    <submittedName>
        <fullName evidence="2">ShKT domain-containing protein</fullName>
    </submittedName>
</protein>